<evidence type="ECO:0000313" key="1">
    <source>
        <dbReference type="EMBL" id="GAS81001.1"/>
    </source>
</evidence>
<protein>
    <submittedName>
        <fullName evidence="1">Aldehyde oxidase and xanthine dehydrogenase</fullName>
    </submittedName>
</protein>
<dbReference type="EMBL" id="BCNV01000001">
    <property type="protein sequence ID" value="GAS81001.1"/>
    <property type="molecule type" value="Genomic_DNA"/>
</dbReference>
<name>A0A100VJG7_PAEAM</name>
<organism evidence="1 2">
    <name type="scientific">Paenibacillus amylolyticus</name>
    <dbReference type="NCBI Taxonomy" id="1451"/>
    <lineage>
        <taxon>Bacteria</taxon>
        <taxon>Bacillati</taxon>
        <taxon>Bacillota</taxon>
        <taxon>Bacilli</taxon>
        <taxon>Bacillales</taxon>
        <taxon>Paenibacillaceae</taxon>
        <taxon>Paenibacillus</taxon>
    </lineage>
</organism>
<gene>
    <name evidence="1" type="ORF">PAHA3_1075</name>
</gene>
<dbReference type="OrthoDB" id="2629099at2"/>
<dbReference type="RefSeq" id="WP_139331839.1">
    <property type="nucleotide sequence ID" value="NZ_BCNV01000001.1"/>
</dbReference>
<proteinExistence type="predicted"/>
<accession>A0A100VJG7</accession>
<reference evidence="1 2" key="1">
    <citation type="journal article" date="2016" name="Genome Announc.">
        <title>Draft Genome Sequence of Paenibacillus amylolyticus Heshi-A3, Isolated from Fermented Rice Bran in a Japanese Fermented Seafood Dish.</title>
        <authorList>
            <person name="Akuzawa S."/>
            <person name="Nagaoka J."/>
            <person name="Kanekatsu M."/>
            <person name="Kubota E."/>
            <person name="Ohtake R."/>
            <person name="Suzuki T."/>
            <person name="Kanesaki Y."/>
        </authorList>
    </citation>
    <scope>NUCLEOTIDE SEQUENCE [LARGE SCALE GENOMIC DNA]</scope>
    <source>
        <strain evidence="1 2">Heshi-A3</strain>
    </source>
</reference>
<dbReference type="NCBIfam" id="NF033524">
    <property type="entry name" value="lasso_PadeA_fam"/>
    <property type="match status" value="1"/>
</dbReference>
<dbReference type="AlphaFoldDB" id="A0A100VJG7"/>
<reference evidence="2" key="2">
    <citation type="submission" date="2016-01" db="EMBL/GenBank/DDBJ databases">
        <title>Draft Genome Sequence of Paenibacillus amylolyticus Heshi-A3 that Was Isolated from Fermented Rice Bran with Aging Salted Mackerel, Which Was Named Heshiko as Traditional Fermented Seafood in Japan.</title>
        <authorList>
            <person name="Akuzawa S."/>
            <person name="Nakagawa J."/>
            <person name="Kanekatsu T."/>
            <person name="Kubota E."/>
            <person name="Ohtake R."/>
            <person name="Suzuki T."/>
            <person name="Kanesaki Y."/>
        </authorList>
    </citation>
    <scope>NUCLEOTIDE SEQUENCE [LARGE SCALE GENOMIC DNA]</scope>
    <source>
        <strain evidence="2">Heshi-A3</strain>
    </source>
</reference>
<comment type="caution">
    <text evidence="1">The sequence shown here is derived from an EMBL/GenBank/DDBJ whole genome shotgun (WGS) entry which is preliminary data.</text>
</comment>
<evidence type="ECO:0000313" key="2">
    <source>
        <dbReference type="Proteomes" id="UP000069697"/>
    </source>
</evidence>
<sequence>MKELQNTSNNTVKQVWECPRMEVLDISETMNGGQGIWQYVWDGEFWKLELMVS</sequence>
<dbReference type="Proteomes" id="UP000069697">
    <property type="component" value="Unassembled WGS sequence"/>
</dbReference>
<dbReference type="InterPro" id="IPR049825">
    <property type="entry name" value="Lasso_PadeA-like"/>
</dbReference>